<feature type="transmembrane region" description="Helical" evidence="1">
    <location>
        <begin position="143"/>
        <end position="168"/>
    </location>
</feature>
<proteinExistence type="predicted"/>
<dbReference type="InterPro" id="IPR031621">
    <property type="entry name" value="HisKA_7TM"/>
</dbReference>
<organism evidence="3 4">
    <name type="scientific">Candidatus Saganbacteria bacterium</name>
    <dbReference type="NCBI Taxonomy" id="2575572"/>
    <lineage>
        <taxon>Bacteria</taxon>
        <taxon>Bacillati</taxon>
        <taxon>Saganbacteria</taxon>
    </lineage>
</organism>
<gene>
    <name evidence="3" type="ORF">HZB08_01320</name>
</gene>
<dbReference type="EMBL" id="JACRKR010000067">
    <property type="protein sequence ID" value="MBI5078648.1"/>
    <property type="molecule type" value="Genomic_DNA"/>
</dbReference>
<evidence type="ECO:0000313" key="3">
    <source>
        <dbReference type="EMBL" id="MBI5078648.1"/>
    </source>
</evidence>
<keyword evidence="1" id="KW-1133">Transmembrane helix</keyword>
<protein>
    <recommendedName>
        <fullName evidence="2">Histidine kinase N-terminal 7TM region domain-containing protein</fullName>
    </recommendedName>
</protein>
<feature type="transmembrane region" description="Helical" evidence="1">
    <location>
        <begin position="180"/>
        <end position="203"/>
    </location>
</feature>
<feature type="transmembrane region" description="Helical" evidence="1">
    <location>
        <begin position="6"/>
        <end position="28"/>
    </location>
</feature>
<reference evidence="3" key="1">
    <citation type="submission" date="2020-07" db="EMBL/GenBank/DDBJ databases">
        <title>Huge and variable diversity of episymbiotic CPR bacteria and DPANN archaea in groundwater ecosystems.</title>
        <authorList>
            <person name="He C.Y."/>
            <person name="Keren R."/>
            <person name="Whittaker M."/>
            <person name="Farag I.F."/>
            <person name="Doudna J."/>
            <person name="Cate J.H.D."/>
            <person name="Banfield J.F."/>
        </authorList>
    </citation>
    <scope>NUCLEOTIDE SEQUENCE</scope>
    <source>
        <strain evidence="3">NC_groundwater_1860_Pr3_B-0.1um_51_7</strain>
    </source>
</reference>
<feature type="transmembrane region" description="Helical" evidence="1">
    <location>
        <begin position="103"/>
        <end position="123"/>
    </location>
</feature>
<name>A0A9D6YVV0_UNCSA</name>
<dbReference type="Pfam" id="PF16927">
    <property type="entry name" value="HisKA_7TM"/>
    <property type="match status" value="1"/>
</dbReference>
<sequence length="446" mass="49944">MSEWLYYFNALGLVISLAVIAGLAVYVYSQNRFALINRVFSSLLFLVFLAGLFEFLVCVSWWREGALFFYRLQYLPGLTSLAAALYFLLIFPEGRDLPPVAKIAIFSPVIILGIVGATTGLLVKDFKFVDPKYLYLGQPVFGSLYPLLFINDLVFHGACAACLIYKWARATGRDKTKISFVMAAFLLGLLASFFFIVVLPALGVHYLSFFGKVAIALGVVIICYDITRYGLFQITPHVAADEILASLGETVMVCDPAGNVLYQRKGKETRLPEKEIMNIVNRTVSEGHVEGYRVTAGKKPLSVSTGFFKKGGGVVMVFHDLTDVEGGAEKEKEIQRKLKSEFERAQRMREVLTLLVSAFRSPEVERFTASAKALALEEPEDLNVFEKMAEMARERVNLLAEVRADKVMLEKRIAELEKISRESLQKELKIIGVGEKVRKLKKARKL</sequence>
<feature type="domain" description="Histidine kinase N-terminal 7TM region" evidence="2">
    <location>
        <begin position="13"/>
        <end position="236"/>
    </location>
</feature>
<keyword evidence="1" id="KW-0472">Membrane</keyword>
<evidence type="ECO:0000259" key="2">
    <source>
        <dbReference type="Pfam" id="PF16927"/>
    </source>
</evidence>
<keyword evidence="1" id="KW-0812">Transmembrane</keyword>
<dbReference type="AlphaFoldDB" id="A0A9D6YVV0"/>
<accession>A0A9D6YVV0</accession>
<feature type="transmembrane region" description="Helical" evidence="1">
    <location>
        <begin position="40"/>
        <end position="62"/>
    </location>
</feature>
<evidence type="ECO:0000313" key="4">
    <source>
        <dbReference type="Proteomes" id="UP000808761"/>
    </source>
</evidence>
<feature type="transmembrane region" description="Helical" evidence="1">
    <location>
        <begin position="209"/>
        <end position="227"/>
    </location>
</feature>
<feature type="transmembrane region" description="Helical" evidence="1">
    <location>
        <begin position="74"/>
        <end position="91"/>
    </location>
</feature>
<comment type="caution">
    <text evidence="3">The sequence shown here is derived from an EMBL/GenBank/DDBJ whole genome shotgun (WGS) entry which is preliminary data.</text>
</comment>
<evidence type="ECO:0000256" key="1">
    <source>
        <dbReference type="SAM" id="Phobius"/>
    </source>
</evidence>
<dbReference type="Proteomes" id="UP000808761">
    <property type="component" value="Unassembled WGS sequence"/>
</dbReference>